<feature type="transmembrane region" description="Helical" evidence="9">
    <location>
        <begin position="193"/>
        <end position="213"/>
    </location>
</feature>
<feature type="transmembrane region" description="Helical" evidence="9">
    <location>
        <begin position="136"/>
        <end position="156"/>
    </location>
</feature>
<keyword evidence="4 8" id="KW-1003">Cell membrane</keyword>
<dbReference type="InterPro" id="IPR045018">
    <property type="entry name" value="Azg-like"/>
</dbReference>
<feature type="transmembrane region" description="Helical" evidence="9">
    <location>
        <begin position="20"/>
        <end position="37"/>
    </location>
</feature>
<dbReference type="AlphaFoldDB" id="G7UNC4"/>
<dbReference type="KEGG" id="psd:DSC_03510"/>
<feature type="transmembrane region" description="Helical" evidence="9">
    <location>
        <begin position="104"/>
        <end position="124"/>
    </location>
</feature>
<dbReference type="EMBL" id="CP003093">
    <property type="protein sequence ID" value="AER55355.1"/>
    <property type="molecule type" value="Genomic_DNA"/>
</dbReference>
<comment type="similarity">
    <text evidence="2 8">Belongs to the nucleobase:cation symporter-2 (NCS2) (TC 2.A.40) family. Azg-like subfamily.</text>
</comment>
<evidence type="ECO:0000256" key="1">
    <source>
        <dbReference type="ARBA" id="ARBA00004651"/>
    </source>
</evidence>
<feature type="transmembrane region" description="Helical" evidence="9">
    <location>
        <begin position="377"/>
        <end position="402"/>
    </location>
</feature>
<evidence type="ECO:0000256" key="6">
    <source>
        <dbReference type="ARBA" id="ARBA00022989"/>
    </source>
</evidence>
<keyword evidence="3 8" id="KW-0813">Transport</keyword>
<evidence type="ECO:0000256" key="3">
    <source>
        <dbReference type="ARBA" id="ARBA00022448"/>
    </source>
</evidence>
<dbReference type="PIRSF" id="PIRSF005353">
    <property type="entry name" value="PbuG"/>
    <property type="match status" value="1"/>
</dbReference>
<keyword evidence="5 8" id="KW-0812">Transmembrane</keyword>
<evidence type="ECO:0000256" key="9">
    <source>
        <dbReference type="SAM" id="Phobius"/>
    </source>
</evidence>
<keyword evidence="7 8" id="KW-0472">Membrane</keyword>
<dbReference type="PANTHER" id="PTHR43337:SF1">
    <property type="entry name" value="XANTHINE_URACIL PERMEASE C887.17-RELATED"/>
    <property type="match status" value="1"/>
</dbReference>
<dbReference type="RefSeq" id="WP_014159533.1">
    <property type="nucleotide sequence ID" value="NC_016147.2"/>
</dbReference>
<dbReference type="GO" id="GO:0015207">
    <property type="term" value="F:adenine transmembrane transporter activity"/>
    <property type="evidence" value="ECO:0007669"/>
    <property type="project" value="TreeGrafter"/>
</dbReference>
<gene>
    <name evidence="10" type="ordered locus">DSC_03510</name>
</gene>
<dbReference type="Proteomes" id="UP000005870">
    <property type="component" value="Chromosome"/>
</dbReference>
<name>G7UNC4_PSEUP</name>
<keyword evidence="11" id="KW-1185">Reference proteome</keyword>
<keyword evidence="6 8" id="KW-1133">Transmembrane helix</keyword>
<protein>
    <submittedName>
        <fullName evidence="10">Permease</fullName>
    </submittedName>
</protein>
<evidence type="ECO:0000256" key="2">
    <source>
        <dbReference type="ARBA" id="ARBA00005697"/>
    </source>
</evidence>
<dbReference type="OrthoDB" id="9808458at2"/>
<evidence type="ECO:0000313" key="11">
    <source>
        <dbReference type="Proteomes" id="UP000005870"/>
    </source>
</evidence>
<dbReference type="GO" id="GO:0005886">
    <property type="term" value="C:plasma membrane"/>
    <property type="evidence" value="ECO:0007669"/>
    <property type="project" value="UniProtKB-SubCell"/>
</dbReference>
<feature type="transmembrane region" description="Helical" evidence="9">
    <location>
        <begin position="49"/>
        <end position="69"/>
    </location>
</feature>
<evidence type="ECO:0000256" key="8">
    <source>
        <dbReference type="PIRNR" id="PIRNR005353"/>
    </source>
</evidence>
<feature type="transmembrane region" description="Helical" evidence="9">
    <location>
        <begin position="331"/>
        <end position="357"/>
    </location>
</feature>
<dbReference type="InterPro" id="IPR006043">
    <property type="entry name" value="NCS2"/>
</dbReference>
<dbReference type="eggNOG" id="COG2252">
    <property type="taxonomic scope" value="Bacteria"/>
</dbReference>
<feature type="transmembrane region" description="Helical" evidence="9">
    <location>
        <begin position="233"/>
        <end position="256"/>
    </location>
</feature>
<comment type="subcellular location">
    <subcellularLocation>
        <location evidence="1 8">Cell membrane</location>
        <topology evidence="1 8">Multi-pass membrane protein</topology>
    </subcellularLocation>
</comment>
<evidence type="ECO:0000256" key="4">
    <source>
        <dbReference type="ARBA" id="ARBA00022475"/>
    </source>
</evidence>
<dbReference type="Pfam" id="PF00860">
    <property type="entry name" value="Xan_ur_permease"/>
    <property type="match status" value="1"/>
</dbReference>
<proteinExistence type="inferred from homology"/>
<organism evidence="10 11">
    <name type="scientific">Pseudoxanthomonas spadix (strain BD-a59)</name>
    <dbReference type="NCBI Taxonomy" id="1045855"/>
    <lineage>
        <taxon>Bacteria</taxon>
        <taxon>Pseudomonadati</taxon>
        <taxon>Pseudomonadota</taxon>
        <taxon>Gammaproteobacteria</taxon>
        <taxon>Lysobacterales</taxon>
        <taxon>Lysobacteraceae</taxon>
        <taxon>Pseudoxanthomonas</taxon>
    </lineage>
</organism>
<dbReference type="PANTHER" id="PTHR43337">
    <property type="entry name" value="XANTHINE/URACIL PERMEASE C887.17-RELATED"/>
    <property type="match status" value="1"/>
</dbReference>
<reference evidence="10 11" key="1">
    <citation type="journal article" date="2012" name="J. Bacteriol.">
        <title>Complete Genome Sequence of the BTEX-Degrading Bacterium Pseudoxanthomonas spadix BD-a59.</title>
        <authorList>
            <person name="Lee S.H."/>
            <person name="Jin H.M."/>
            <person name="Lee H.J."/>
            <person name="Kim J.M."/>
            <person name="Jeon C.O."/>
        </authorList>
    </citation>
    <scope>NUCLEOTIDE SEQUENCE [LARGE SCALE GENOMIC DNA]</scope>
    <source>
        <strain evidence="10 11">BD-a59</strain>
    </source>
</reference>
<accession>G7UNC4</accession>
<dbReference type="STRING" id="1045855.DSC_03510"/>
<sequence>MTGWPGFRLAEHGTSVRIELLAGVTTFLTMAYIVLVNPDILAAAGMDRGAVFVATCLAAALGSALMGVLANWPIGLAPGMGLNAFFAFSVVGVMGYPWPQALGLVFLSGCAFVLLTLTGARRWLVDGIPQSLRSGIAAGIGLFLAFIGLQAAGLVVASPATLVTLGDLHAAEPLLALAGLALIGVLDAWRVRGAILIGILAVTAAGLLLGKVHYAGLMAWPPSLAPTLLKLDIVGALTQHGGAMALLHVLLVFLLVEMFDATGTLAGVAQRAGLLARPEQRVQFDRALLADSSAVLAGSLLGTSSTTAYVESAAGVQAGGRTGLTALTVAALFLLALLFSPLAAMVPAYATAPALIYVAGLMLRELVQLEWGDVTEAMPACLAALGMPFTYSIANGLALGFVSHALLKLGTGRWRGVHAATWVVTALFVLRHAL</sequence>
<feature type="transmembrane region" description="Helical" evidence="9">
    <location>
        <begin position="168"/>
        <end position="186"/>
    </location>
</feature>
<dbReference type="InterPro" id="IPR026033">
    <property type="entry name" value="Azg-like_bact_archaea"/>
</dbReference>
<evidence type="ECO:0000256" key="7">
    <source>
        <dbReference type="ARBA" id="ARBA00023136"/>
    </source>
</evidence>
<dbReference type="HOGENOM" id="CLU_024508_0_1_6"/>
<evidence type="ECO:0000313" key="10">
    <source>
        <dbReference type="EMBL" id="AER55355.1"/>
    </source>
</evidence>
<evidence type="ECO:0000256" key="5">
    <source>
        <dbReference type="ARBA" id="ARBA00022692"/>
    </source>
</evidence>
<feature type="transmembrane region" description="Helical" evidence="9">
    <location>
        <begin position="81"/>
        <end position="98"/>
    </location>
</feature>